<name>A0A2N1MI98_9GLOM</name>
<sequence>MTFNSLTNFLKYTAKKKTTTKLQDSNIQLSEEGLKTQEIFNNNDSISIQEKDNNINCLQNLLALAKFIVLAQINKNGFICYKKGPFRLDLSFIRSYEDEQLGLNWLSPTINQFPKNYYNLDSDENEHPKILHRDLITKNKVNKKTRFQEIIINNQKNKDCHLSSETPTIGLIREYLFNNKEVIGITSEHVSNMCDKMKVMFMQSQNPGSDAVTDVAKILLPEQWKNTETIKFLKGRGLEYMAQHRSCFNSDLSFYAEALIQYQVRMRYQISLYITNDFFKDILFTQLAIIKQEELFETLTIINPLKKFLKEAFLLHLKYEITHSNNPNMDNYYTLQQVKELDHLTNGLIIPSLTHKNTSNQINMSRTIRKHHTRRIHR</sequence>
<dbReference type="VEuPathDB" id="FungiDB:RhiirA1_397351"/>
<gene>
    <name evidence="1" type="ORF">RhiirC2_870604</name>
</gene>
<evidence type="ECO:0000313" key="1">
    <source>
        <dbReference type="EMBL" id="PKK61346.1"/>
    </source>
</evidence>
<comment type="caution">
    <text evidence="1">The sequence shown here is derived from an EMBL/GenBank/DDBJ whole genome shotgun (WGS) entry which is preliminary data.</text>
</comment>
<reference evidence="1 2" key="2">
    <citation type="submission" date="2017-10" db="EMBL/GenBank/DDBJ databases">
        <title>Extensive intraspecific genome diversity in a model arbuscular mycorrhizal fungus.</title>
        <authorList>
            <person name="Chen E.C.H."/>
            <person name="Morin E."/>
            <person name="Baudet D."/>
            <person name="Noel J."/>
            <person name="Ndikumana S."/>
            <person name="Charron P."/>
            <person name="St-Onge C."/>
            <person name="Giorgi J."/>
            <person name="Grigoriev I.V."/>
            <person name="Roux C."/>
            <person name="Martin F.M."/>
            <person name="Corradi N."/>
        </authorList>
    </citation>
    <scope>NUCLEOTIDE SEQUENCE [LARGE SCALE GENOMIC DNA]</scope>
    <source>
        <strain evidence="1 2">C2</strain>
    </source>
</reference>
<dbReference type="AlphaFoldDB" id="A0A2N1MI98"/>
<dbReference type="Proteomes" id="UP000233469">
    <property type="component" value="Unassembled WGS sequence"/>
</dbReference>
<accession>A0A2N1MI98</accession>
<dbReference type="VEuPathDB" id="FungiDB:RhiirFUN_002834"/>
<proteinExistence type="predicted"/>
<evidence type="ECO:0000313" key="2">
    <source>
        <dbReference type="Proteomes" id="UP000233469"/>
    </source>
</evidence>
<dbReference type="EMBL" id="LLXL01002248">
    <property type="protein sequence ID" value="PKK61346.1"/>
    <property type="molecule type" value="Genomic_DNA"/>
</dbReference>
<organism evidence="1 2">
    <name type="scientific">Rhizophagus irregularis</name>
    <dbReference type="NCBI Taxonomy" id="588596"/>
    <lineage>
        <taxon>Eukaryota</taxon>
        <taxon>Fungi</taxon>
        <taxon>Fungi incertae sedis</taxon>
        <taxon>Mucoromycota</taxon>
        <taxon>Glomeromycotina</taxon>
        <taxon>Glomeromycetes</taxon>
        <taxon>Glomerales</taxon>
        <taxon>Glomeraceae</taxon>
        <taxon>Rhizophagus</taxon>
    </lineage>
</organism>
<reference evidence="1 2" key="1">
    <citation type="submission" date="2016-04" db="EMBL/GenBank/DDBJ databases">
        <title>Genome analyses suggest a sexual origin of heterokaryosis in a supposedly ancient asexual fungus.</title>
        <authorList>
            <person name="Ropars J."/>
            <person name="Sedzielewska K."/>
            <person name="Noel J."/>
            <person name="Charron P."/>
            <person name="Farinelli L."/>
            <person name="Marton T."/>
            <person name="Kruger M."/>
            <person name="Pelin A."/>
            <person name="Brachmann A."/>
            <person name="Corradi N."/>
        </authorList>
    </citation>
    <scope>NUCLEOTIDE SEQUENCE [LARGE SCALE GENOMIC DNA]</scope>
    <source>
        <strain evidence="1 2">C2</strain>
    </source>
</reference>
<dbReference type="VEuPathDB" id="FungiDB:FUN_006100"/>
<protein>
    <submittedName>
        <fullName evidence="1">Uncharacterized protein</fullName>
    </submittedName>
</protein>